<dbReference type="Proteomes" id="UP000266861">
    <property type="component" value="Unassembled WGS sequence"/>
</dbReference>
<organism evidence="3 4">
    <name type="scientific">Diversispora epigaea</name>
    <dbReference type="NCBI Taxonomy" id="1348612"/>
    <lineage>
        <taxon>Eukaryota</taxon>
        <taxon>Fungi</taxon>
        <taxon>Fungi incertae sedis</taxon>
        <taxon>Mucoromycota</taxon>
        <taxon>Glomeromycotina</taxon>
        <taxon>Glomeromycetes</taxon>
        <taxon>Diversisporales</taxon>
        <taxon>Diversisporaceae</taxon>
        <taxon>Diversispora</taxon>
    </lineage>
</organism>
<dbReference type="OrthoDB" id="5953547at2759"/>
<keyword evidence="4" id="KW-1185">Reference proteome</keyword>
<evidence type="ECO:0000259" key="2">
    <source>
        <dbReference type="PROSITE" id="PS51886"/>
    </source>
</evidence>
<reference evidence="3 4" key="1">
    <citation type="submission" date="2018-08" db="EMBL/GenBank/DDBJ databases">
        <title>Genome and evolution of the arbuscular mycorrhizal fungus Diversispora epigaea (formerly Glomus versiforme) and its bacterial endosymbionts.</title>
        <authorList>
            <person name="Sun X."/>
            <person name="Fei Z."/>
            <person name="Harrison M."/>
        </authorList>
    </citation>
    <scope>NUCLEOTIDE SEQUENCE [LARGE SCALE GENOMIC DNA]</scope>
    <source>
        <strain evidence="3 4">IT104</strain>
    </source>
</reference>
<feature type="domain" description="TLDc" evidence="2">
    <location>
        <begin position="1"/>
        <end position="133"/>
    </location>
</feature>
<accession>A0A397JFE4</accession>
<dbReference type="EMBL" id="PQFF01000061">
    <property type="protein sequence ID" value="RHZ85528.1"/>
    <property type="molecule type" value="Genomic_DNA"/>
</dbReference>
<name>A0A397JFE4_9GLOM</name>
<dbReference type="InterPro" id="IPR006571">
    <property type="entry name" value="TLDc_dom"/>
</dbReference>
<evidence type="ECO:0000313" key="3">
    <source>
        <dbReference type="EMBL" id="RHZ85528.1"/>
    </source>
</evidence>
<evidence type="ECO:0000256" key="1">
    <source>
        <dbReference type="SAM" id="MobiDB-lite"/>
    </source>
</evidence>
<evidence type="ECO:0000313" key="4">
    <source>
        <dbReference type="Proteomes" id="UP000266861"/>
    </source>
</evidence>
<sequence>MDMLLTIVVAKVAGTDEIVGGYNPLSWDNSKIGALMKTNDSFIFSLKNGNIQNSILSRVINSNEALYCYNSNDQYIYGPEFGDCEFIMKSDVSDFTQDKRCRCDARYRTCYEKRIRTTIKKFSIYDYELFKIIKKTHSKLYNSIVSTSGQQKIEKDNQEMAENPNLNTTASSILKEKQK</sequence>
<dbReference type="AlphaFoldDB" id="A0A397JFE4"/>
<comment type="caution">
    <text evidence="3">The sequence shown here is derived from an EMBL/GenBank/DDBJ whole genome shotgun (WGS) entry which is preliminary data.</text>
</comment>
<feature type="region of interest" description="Disordered" evidence="1">
    <location>
        <begin position="152"/>
        <end position="179"/>
    </location>
</feature>
<dbReference type="PROSITE" id="PS51886">
    <property type="entry name" value="TLDC"/>
    <property type="match status" value="1"/>
</dbReference>
<protein>
    <recommendedName>
        <fullName evidence="2">TLDc domain-containing protein</fullName>
    </recommendedName>
</protein>
<gene>
    <name evidence="3" type="ORF">Glove_64g68</name>
</gene>
<proteinExistence type="predicted"/>